<gene>
    <name evidence="2" type="ORF">TNCT_508971</name>
</gene>
<name>A0A8X6FK41_TRICU</name>
<feature type="non-terminal residue" evidence="2">
    <location>
        <position position="1"/>
    </location>
</feature>
<dbReference type="Proteomes" id="UP000887116">
    <property type="component" value="Unassembled WGS sequence"/>
</dbReference>
<protein>
    <submittedName>
        <fullName evidence="2">Uncharacterized protein</fullName>
    </submittedName>
</protein>
<proteinExistence type="predicted"/>
<reference evidence="2" key="1">
    <citation type="submission" date="2020-07" db="EMBL/GenBank/DDBJ databases">
        <title>Multicomponent nature underlies the extraordinary mechanical properties of spider dragline silk.</title>
        <authorList>
            <person name="Kono N."/>
            <person name="Nakamura H."/>
            <person name="Mori M."/>
            <person name="Yoshida Y."/>
            <person name="Ohtoshi R."/>
            <person name="Malay A.D."/>
            <person name="Moran D.A.P."/>
            <person name="Tomita M."/>
            <person name="Numata K."/>
            <person name="Arakawa K."/>
        </authorList>
    </citation>
    <scope>NUCLEOTIDE SEQUENCE</scope>
</reference>
<organism evidence="2 3">
    <name type="scientific">Trichonephila clavata</name>
    <name type="common">Joro spider</name>
    <name type="synonym">Nephila clavata</name>
    <dbReference type="NCBI Taxonomy" id="2740835"/>
    <lineage>
        <taxon>Eukaryota</taxon>
        <taxon>Metazoa</taxon>
        <taxon>Ecdysozoa</taxon>
        <taxon>Arthropoda</taxon>
        <taxon>Chelicerata</taxon>
        <taxon>Arachnida</taxon>
        <taxon>Araneae</taxon>
        <taxon>Araneomorphae</taxon>
        <taxon>Entelegynae</taxon>
        <taxon>Araneoidea</taxon>
        <taxon>Nephilidae</taxon>
        <taxon>Trichonephila</taxon>
    </lineage>
</organism>
<evidence type="ECO:0000313" key="3">
    <source>
        <dbReference type="Proteomes" id="UP000887116"/>
    </source>
</evidence>
<dbReference type="EMBL" id="BMAO01032406">
    <property type="protein sequence ID" value="GFQ81971.1"/>
    <property type="molecule type" value="Genomic_DNA"/>
</dbReference>
<accession>A0A8X6FK41</accession>
<evidence type="ECO:0000313" key="2">
    <source>
        <dbReference type="EMBL" id="GFQ81971.1"/>
    </source>
</evidence>
<dbReference type="AlphaFoldDB" id="A0A8X6FK41"/>
<sequence length="88" mass="9562">KKQLKGGTKNESWKGSLSTGVLSNESHPTGTCLRPTSPSKGIAQTEKLQEGNLKKETQRGLGKHGNILLSPTLEGLMWKFPVAVEMIF</sequence>
<feature type="compositionally biased region" description="Polar residues" evidence="1">
    <location>
        <begin position="9"/>
        <end position="39"/>
    </location>
</feature>
<evidence type="ECO:0000256" key="1">
    <source>
        <dbReference type="SAM" id="MobiDB-lite"/>
    </source>
</evidence>
<comment type="caution">
    <text evidence="2">The sequence shown here is derived from an EMBL/GenBank/DDBJ whole genome shotgun (WGS) entry which is preliminary data.</text>
</comment>
<feature type="region of interest" description="Disordered" evidence="1">
    <location>
        <begin position="1"/>
        <end position="42"/>
    </location>
</feature>
<keyword evidence="3" id="KW-1185">Reference proteome</keyword>